<dbReference type="OrthoDB" id="3236755at2759"/>
<keyword evidence="3" id="KW-1185">Reference proteome</keyword>
<reference evidence="2 3" key="1">
    <citation type="journal article" date="2020" name="ISME J.">
        <title>Uncovering the hidden diversity of litter-decomposition mechanisms in mushroom-forming fungi.</title>
        <authorList>
            <person name="Floudas D."/>
            <person name="Bentzer J."/>
            <person name="Ahren D."/>
            <person name="Johansson T."/>
            <person name="Persson P."/>
            <person name="Tunlid A."/>
        </authorList>
    </citation>
    <scope>NUCLEOTIDE SEQUENCE [LARGE SCALE GENOMIC DNA]</scope>
    <source>
        <strain evidence="2 3">CBS 291.85</strain>
    </source>
</reference>
<name>A0A8H5FVA4_9AGAR</name>
<organism evidence="2 3">
    <name type="scientific">Tetrapyrgos nigripes</name>
    <dbReference type="NCBI Taxonomy" id="182062"/>
    <lineage>
        <taxon>Eukaryota</taxon>
        <taxon>Fungi</taxon>
        <taxon>Dikarya</taxon>
        <taxon>Basidiomycota</taxon>
        <taxon>Agaricomycotina</taxon>
        <taxon>Agaricomycetes</taxon>
        <taxon>Agaricomycetidae</taxon>
        <taxon>Agaricales</taxon>
        <taxon>Marasmiineae</taxon>
        <taxon>Marasmiaceae</taxon>
        <taxon>Tetrapyrgos</taxon>
    </lineage>
</organism>
<protein>
    <submittedName>
        <fullName evidence="2">Uncharacterized protein</fullName>
    </submittedName>
</protein>
<dbReference type="InterPro" id="IPR012337">
    <property type="entry name" value="RNaseH-like_sf"/>
</dbReference>
<feature type="compositionally biased region" description="Acidic residues" evidence="1">
    <location>
        <begin position="496"/>
        <end position="511"/>
    </location>
</feature>
<dbReference type="EMBL" id="JAACJM010000075">
    <property type="protein sequence ID" value="KAF5350309.1"/>
    <property type="molecule type" value="Genomic_DNA"/>
</dbReference>
<dbReference type="AlphaFoldDB" id="A0A8H5FVA4"/>
<feature type="region of interest" description="Disordered" evidence="1">
    <location>
        <begin position="495"/>
        <end position="515"/>
    </location>
</feature>
<gene>
    <name evidence="2" type="ORF">D9758_012822</name>
</gene>
<accession>A0A8H5FVA4</accession>
<dbReference type="Proteomes" id="UP000559256">
    <property type="component" value="Unassembled WGS sequence"/>
</dbReference>
<sequence>MLEDDLIPSEAAKIVSNNMKLLKTERNLTISFDGGTRRRKSHWTVHISEQNRSVHLMEVKNATNERHTKEWVRDLALRWMREIGETQFCAVVSDSTGNTLSARLLLANEIPTLLALADICHHCNNTSKDIVKIVYFEKAIKVVRATLQKFHQSNHAGFLLDCASQAQLQRIQGLEAIGKTRFSTITFSALSVQRNSPAIKAVVESGDESLEDWVTLDTYKHEVQTDILRQEHAAVFQTSPTRASQEFEFVLKQLIDVGLPLARALACLEANDANPADIFLYWHAVVFEIERLVTDKKKDYPKEVQDEILHILDHRHSQLFTPGGRLYNCVYLATAHVNPSYLRSQLFQNNNPDPTQPLDEKTYPPLQGIRHHKILWPVAHFLFDIACKEVKHGSNDVFTKWNEHGKEFLEQFRGEMQAYAWSSYPFNAPIDNEVSTEGMSPSSWSLFASILWLTKGQAQTHLDDACIVQQNPKLRRKRVKFCDIKKDFEDPGTRIDEEDDSWLDERDTDSEADGKNTIASDEYVGVACSFITAANVVNPDAFEIIFLLKDSAVQKVCLAKTAEVGGPRGPRDLEFVLWPVTKQI</sequence>
<comment type="caution">
    <text evidence="2">The sequence shown here is derived from an EMBL/GenBank/DDBJ whole genome shotgun (WGS) entry which is preliminary data.</text>
</comment>
<proteinExistence type="predicted"/>
<evidence type="ECO:0000313" key="3">
    <source>
        <dbReference type="Proteomes" id="UP000559256"/>
    </source>
</evidence>
<evidence type="ECO:0000256" key="1">
    <source>
        <dbReference type="SAM" id="MobiDB-lite"/>
    </source>
</evidence>
<dbReference type="SUPFAM" id="SSF53098">
    <property type="entry name" value="Ribonuclease H-like"/>
    <property type="match status" value="1"/>
</dbReference>
<evidence type="ECO:0000313" key="2">
    <source>
        <dbReference type="EMBL" id="KAF5350309.1"/>
    </source>
</evidence>